<evidence type="ECO:0000313" key="3">
    <source>
        <dbReference type="Proteomes" id="UP000225448"/>
    </source>
</evidence>
<accession>A0A1Y0STW3</accession>
<organism evidence="2 3">
    <name type="scientific">Pseudomonas phage Phabio</name>
    <dbReference type="NCBI Taxonomy" id="2006668"/>
    <lineage>
        <taxon>Viruses</taxon>
        <taxon>Duplodnaviria</taxon>
        <taxon>Heunggongvirae</taxon>
        <taxon>Uroviricota</taxon>
        <taxon>Caudoviricetes</taxon>
        <taxon>Chimalliviridae</taxon>
        <taxon>Phabiovirus</taxon>
        <taxon>Phabiovirus phabio</taxon>
    </lineage>
</organism>
<gene>
    <name evidence="2" type="ORF">PHABIO_310</name>
</gene>
<name>A0A1Y0STW3_9CAUD</name>
<keyword evidence="3" id="KW-1185">Reference proteome</keyword>
<protein>
    <submittedName>
        <fullName evidence="2">Uncharacterized protein</fullName>
    </submittedName>
</protein>
<dbReference type="EMBL" id="MF042360">
    <property type="protein sequence ID" value="ARV76941.1"/>
    <property type="molecule type" value="Genomic_DNA"/>
</dbReference>
<evidence type="ECO:0000313" key="2">
    <source>
        <dbReference type="EMBL" id="ARV76941.1"/>
    </source>
</evidence>
<sequence length="58" mass="7092">MDNKDKHRACRPNEERFTLVYPGGWKTVDRSISRYDNETNRQERPIQTKDFREKRHGQ</sequence>
<dbReference type="Proteomes" id="UP000225448">
    <property type="component" value="Segment"/>
</dbReference>
<evidence type="ECO:0000256" key="1">
    <source>
        <dbReference type="SAM" id="MobiDB-lite"/>
    </source>
</evidence>
<feature type="region of interest" description="Disordered" evidence="1">
    <location>
        <begin position="32"/>
        <end position="58"/>
    </location>
</feature>
<reference evidence="2 3" key="1">
    <citation type="submission" date="2017-05" db="EMBL/GenBank/DDBJ databases">
        <authorList>
            <person name="Song R."/>
            <person name="Chenine A.L."/>
            <person name="Ruprecht R.M."/>
        </authorList>
    </citation>
    <scope>NUCLEOTIDE SEQUENCE [LARGE SCALE GENOMIC DNA]</scope>
</reference>
<feature type="compositionally biased region" description="Basic and acidic residues" evidence="1">
    <location>
        <begin position="32"/>
        <end position="53"/>
    </location>
</feature>
<proteinExistence type="predicted"/>